<dbReference type="EC" id="1.3.99.-" evidence="14"/>
<comment type="subcellular location">
    <subcellularLocation>
        <location evidence="1">Cell membrane</location>
        <topology evidence="1">Multi-pass membrane protein</topology>
    </subcellularLocation>
</comment>
<dbReference type="Pfam" id="PF03653">
    <property type="entry name" value="UPF0093"/>
    <property type="match status" value="1"/>
</dbReference>
<feature type="transmembrane region" description="Helical" evidence="15">
    <location>
        <begin position="119"/>
        <end position="138"/>
    </location>
</feature>
<evidence type="ECO:0000256" key="5">
    <source>
        <dbReference type="ARBA" id="ARBA00022475"/>
    </source>
</evidence>
<evidence type="ECO:0000256" key="9">
    <source>
        <dbReference type="ARBA" id="ARBA00022989"/>
    </source>
</evidence>
<dbReference type="RefSeq" id="WP_008602162.1">
    <property type="nucleotide sequence ID" value="NZ_AMRV01000005.1"/>
</dbReference>
<evidence type="ECO:0000256" key="4">
    <source>
        <dbReference type="ARBA" id="ARBA00017504"/>
    </source>
</evidence>
<evidence type="ECO:0000256" key="11">
    <source>
        <dbReference type="ARBA" id="ARBA00023004"/>
    </source>
</evidence>
<sequence length="166" mass="18174">MTIFIAFMKGMHISAVLFWAAGLLALPILLAQHHREETQEEYTRARRFSHYGYTHVVTPAAVVAVGAGMALIFLREVFVPWMFAKLALVALLAALHVHVGTIVVRMGERSGRSDAPSPILPLGVGAVLLTAILLLVLVKPLIPDTVAPEWLMIPQNRQLPVDEVPT</sequence>
<dbReference type="PIRSF" id="PIRSF004638">
    <property type="entry name" value="UCP004638"/>
    <property type="match status" value="1"/>
</dbReference>
<dbReference type="GO" id="GO:0006782">
    <property type="term" value="P:protoporphyrinogen IX biosynthetic process"/>
    <property type="evidence" value="ECO:0007669"/>
    <property type="project" value="UniProtKB-UniRule"/>
</dbReference>
<proteinExistence type="inferred from homology"/>
<evidence type="ECO:0000313" key="17">
    <source>
        <dbReference type="Proteomes" id="UP000011717"/>
    </source>
</evidence>
<evidence type="ECO:0000256" key="2">
    <source>
        <dbReference type="ARBA" id="ARBA00005073"/>
    </source>
</evidence>
<dbReference type="GO" id="GO:0070818">
    <property type="term" value="F:protoporphyrinogen oxidase activity"/>
    <property type="evidence" value="ECO:0007669"/>
    <property type="project" value="UniProtKB-UniRule"/>
</dbReference>
<gene>
    <name evidence="16" type="ORF">C725_1865</name>
</gene>
<comment type="catalytic activity">
    <reaction evidence="13 14">
        <text>protoporphyrinogen IX + 3 A = protoporphyrin IX + 3 AH2</text>
        <dbReference type="Rhea" id="RHEA:62000"/>
        <dbReference type="ChEBI" id="CHEBI:13193"/>
        <dbReference type="ChEBI" id="CHEBI:17499"/>
        <dbReference type="ChEBI" id="CHEBI:57306"/>
        <dbReference type="ChEBI" id="CHEBI:57307"/>
    </reaction>
</comment>
<evidence type="ECO:0000256" key="10">
    <source>
        <dbReference type="ARBA" id="ARBA00023002"/>
    </source>
</evidence>
<dbReference type="GO" id="GO:0005886">
    <property type="term" value="C:plasma membrane"/>
    <property type="evidence" value="ECO:0007669"/>
    <property type="project" value="UniProtKB-SubCell"/>
</dbReference>
<evidence type="ECO:0000256" key="13">
    <source>
        <dbReference type="ARBA" id="ARBA00048390"/>
    </source>
</evidence>
<dbReference type="AlphaFoldDB" id="M2SBT2"/>
<dbReference type="PANTHER" id="PTHR40255">
    <property type="entry name" value="UPF0093 MEMBRANE PROTEIN SLR1790"/>
    <property type="match status" value="1"/>
</dbReference>
<keyword evidence="11 14" id="KW-0408">Iron</keyword>
<dbReference type="EMBL" id="AMRV01000005">
    <property type="protein sequence ID" value="EMD82825.1"/>
    <property type="molecule type" value="Genomic_DNA"/>
</dbReference>
<dbReference type="InterPro" id="IPR005265">
    <property type="entry name" value="HemJ-like"/>
</dbReference>
<feature type="transmembrane region" description="Helical" evidence="15">
    <location>
        <begin position="55"/>
        <end position="74"/>
    </location>
</feature>
<comment type="caution">
    <text evidence="16">The sequence shown here is derived from an EMBL/GenBank/DDBJ whole genome shotgun (WGS) entry which is preliminary data.</text>
</comment>
<evidence type="ECO:0000256" key="3">
    <source>
        <dbReference type="ARBA" id="ARBA00006501"/>
    </source>
</evidence>
<comment type="pathway">
    <text evidence="2 14">Porphyrin-containing compound metabolism; protoporphyrin-IX biosynthesis; protoporphyrin-IX from protoporphyrinogen-IX: step 1/1.</text>
</comment>
<dbReference type="GO" id="GO:0046872">
    <property type="term" value="F:metal ion binding"/>
    <property type="evidence" value="ECO:0007669"/>
    <property type="project" value="UniProtKB-UniRule"/>
</dbReference>
<evidence type="ECO:0000256" key="7">
    <source>
        <dbReference type="ARBA" id="ARBA00022692"/>
    </source>
</evidence>
<comment type="cofactor">
    <cofactor evidence="14">
        <name>heme b</name>
        <dbReference type="ChEBI" id="CHEBI:60344"/>
    </cofactor>
    <text evidence="14">Binds 1 heme b (iron(II)-protoporphyrin IX) group per subunit.</text>
</comment>
<dbReference type="Proteomes" id="UP000011717">
    <property type="component" value="Unassembled WGS sequence"/>
</dbReference>
<organism evidence="16 17">
    <name type="scientific">Pacificimonas flava</name>
    <dbReference type="NCBI Taxonomy" id="1234595"/>
    <lineage>
        <taxon>Bacteria</taxon>
        <taxon>Pseudomonadati</taxon>
        <taxon>Pseudomonadota</taxon>
        <taxon>Alphaproteobacteria</taxon>
        <taxon>Sphingomonadales</taxon>
        <taxon>Sphingosinicellaceae</taxon>
        <taxon>Pacificimonas</taxon>
    </lineage>
</organism>
<feature type="transmembrane region" description="Helical" evidence="15">
    <location>
        <begin position="86"/>
        <end position="107"/>
    </location>
</feature>
<evidence type="ECO:0000256" key="14">
    <source>
        <dbReference type="PIRNR" id="PIRNR004638"/>
    </source>
</evidence>
<keyword evidence="9 15" id="KW-1133">Transmembrane helix</keyword>
<reference evidence="16 17" key="1">
    <citation type="journal article" date="2013" name="Genome Announc.">
        <title>Draft Genome Sequence of Strain JLT2015T, Belonging to the Family Sphingomonadaceae of the Alphaproteobacteria.</title>
        <authorList>
            <person name="Tang K."/>
            <person name="Liu K."/>
            <person name="Li S."/>
            <person name="Jiao N."/>
        </authorList>
    </citation>
    <scope>NUCLEOTIDE SEQUENCE [LARGE SCALE GENOMIC DNA]</scope>
    <source>
        <strain evidence="16 17">JLT2015</strain>
    </source>
</reference>
<keyword evidence="7 15" id="KW-0812">Transmembrane</keyword>
<evidence type="ECO:0000256" key="8">
    <source>
        <dbReference type="ARBA" id="ARBA00022723"/>
    </source>
</evidence>
<keyword evidence="12 14" id="KW-0472">Membrane</keyword>
<name>M2SBT2_9SPHN</name>
<keyword evidence="8 14" id="KW-0479">Metal-binding</keyword>
<dbReference type="PANTHER" id="PTHR40255:SF1">
    <property type="entry name" value="PROTOPORPHYRINOGEN IX OXIDASE"/>
    <property type="match status" value="1"/>
</dbReference>
<evidence type="ECO:0000313" key="16">
    <source>
        <dbReference type="EMBL" id="EMD82825.1"/>
    </source>
</evidence>
<comment type="similarity">
    <text evidence="3 14">Belongs to the HemJ family.</text>
</comment>
<evidence type="ECO:0000256" key="15">
    <source>
        <dbReference type="SAM" id="Phobius"/>
    </source>
</evidence>
<evidence type="ECO:0000256" key="1">
    <source>
        <dbReference type="ARBA" id="ARBA00004651"/>
    </source>
</evidence>
<comment type="function">
    <text evidence="14">Catalyzes the oxidation of protoporphyrinogen IX to protoporphyrin IX.</text>
</comment>
<keyword evidence="6 14" id="KW-0349">Heme</keyword>
<keyword evidence="5 14" id="KW-1003">Cell membrane</keyword>
<keyword evidence="10" id="KW-0560">Oxidoreductase</keyword>
<evidence type="ECO:0000256" key="6">
    <source>
        <dbReference type="ARBA" id="ARBA00022617"/>
    </source>
</evidence>
<keyword evidence="17" id="KW-1185">Reference proteome</keyword>
<accession>M2SBT2</accession>
<evidence type="ECO:0000256" key="12">
    <source>
        <dbReference type="ARBA" id="ARBA00023136"/>
    </source>
</evidence>
<protein>
    <recommendedName>
        <fullName evidence="4 14">Protoporphyrinogen IX oxidase</fullName>
        <ecNumber evidence="14">1.3.99.-</ecNumber>
    </recommendedName>
</protein>
<dbReference type="UniPathway" id="UPA00251">
    <property type="reaction ID" value="UER00324"/>
</dbReference>